<evidence type="ECO:0000256" key="1">
    <source>
        <dbReference type="ARBA" id="ARBA00004604"/>
    </source>
</evidence>
<dbReference type="OrthoDB" id="10250504at2759"/>
<dbReference type="FunFam" id="3.30.1490.120:FF:000003">
    <property type="entry name" value="DNA-directed RNA polymerase I subunit RPA43"/>
    <property type="match status" value="1"/>
</dbReference>
<dbReference type="Proteomes" id="UP000007110">
    <property type="component" value="Unassembled WGS sequence"/>
</dbReference>
<keyword evidence="6" id="KW-0539">Nucleus</keyword>
<evidence type="ECO:0000256" key="5">
    <source>
        <dbReference type="ARBA" id="ARBA00023163"/>
    </source>
</evidence>
<feature type="compositionally biased region" description="Basic and acidic residues" evidence="10">
    <location>
        <begin position="242"/>
        <end position="251"/>
    </location>
</feature>
<feature type="compositionally biased region" description="Basic and acidic residues" evidence="10">
    <location>
        <begin position="311"/>
        <end position="320"/>
    </location>
</feature>
<dbReference type="GO" id="GO:0006362">
    <property type="term" value="P:transcription elongation by RNA polymerase I"/>
    <property type="evidence" value="ECO:0000318"/>
    <property type="project" value="GO_Central"/>
</dbReference>
<evidence type="ECO:0000313" key="12">
    <source>
        <dbReference type="EnsemblMetazoa" id="XP_011681533"/>
    </source>
</evidence>
<reference evidence="13" key="1">
    <citation type="submission" date="2015-02" db="EMBL/GenBank/DDBJ databases">
        <title>Genome sequencing for Strongylocentrotus purpuratus.</title>
        <authorList>
            <person name="Murali S."/>
            <person name="Liu Y."/>
            <person name="Vee V."/>
            <person name="English A."/>
            <person name="Wang M."/>
            <person name="Skinner E."/>
            <person name="Han Y."/>
            <person name="Muzny D.M."/>
            <person name="Worley K.C."/>
            <person name="Gibbs R.A."/>
        </authorList>
    </citation>
    <scope>NUCLEOTIDE SEQUENCE</scope>
</reference>
<dbReference type="RefSeq" id="XP_011681533.2">
    <property type="nucleotide sequence ID" value="XM_011683231.2"/>
</dbReference>
<reference evidence="12" key="2">
    <citation type="submission" date="2021-01" db="UniProtKB">
        <authorList>
            <consortium name="EnsemblMetazoa"/>
        </authorList>
    </citation>
    <scope>IDENTIFICATION</scope>
</reference>
<dbReference type="InterPro" id="IPR045113">
    <property type="entry name" value="Rpb7-like"/>
</dbReference>
<dbReference type="GO" id="GO:0006352">
    <property type="term" value="P:DNA-templated transcription initiation"/>
    <property type="evidence" value="ECO:0007669"/>
    <property type="project" value="InterPro"/>
</dbReference>
<feature type="compositionally biased region" description="Basic and acidic residues" evidence="10">
    <location>
        <begin position="403"/>
        <end position="440"/>
    </location>
</feature>
<dbReference type="AlphaFoldDB" id="A0A7M7HJC3"/>
<evidence type="ECO:0000256" key="10">
    <source>
        <dbReference type="SAM" id="MobiDB-lite"/>
    </source>
</evidence>
<evidence type="ECO:0000313" key="13">
    <source>
        <dbReference type="Proteomes" id="UP000007110"/>
    </source>
</evidence>
<feature type="compositionally biased region" description="Acidic residues" evidence="10">
    <location>
        <begin position="228"/>
        <end position="241"/>
    </location>
</feature>
<evidence type="ECO:0000256" key="9">
    <source>
        <dbReference type="ARBA" id="ARBA00083123"/>
    </source>
</evidence>
<evidence type="ECO:0000256" key="3">
    <source>
        <dbReference type="ARBA" id="ARBA00022478"/>
    </source>
</evidence>
<keyword evidence="13" id="KW-1185">Reference proteome</keyword>
<proteinExistence type="inferred from homology"/>
<dbReference type="InterPro" id="IPR036898">
    <property type="entry name" value="RNA_pol_Rpb7-like_N_sf"/>
</dbReference>
<evidence type="ECO:0000256" key="7">
    <source>
        <dbReference type="ARBA" id="ARBA00073455"/>
    </source>
</evidence>
<evidence type="ECO:0000256" key="2">
    <source>
        <dbReference type="ARBA" id="ARBA00005930"/>
    </source>
</evidence>
<feature type="compositionally biased region" description="Polar residues" evidence="10">
    <location>
        <begin position="367"/>
        <end position="378"/>
    </location>
</feature>
<dbReference type="PANTHER" id="PTHR12709">
    <property type="entry name" value="DNA-DIRECTED RNA POLYMERASE II, III"/>
    <property type="match status" value="1"/>
</dbReference>
<keyword evidence="11" id="KW-0732">Signal</keyword>
<comment type="similarity">
    <text evidence="2">Belongs to the eukaryotic RPA43 RNA polymerase subunit family.</text>
</comment>
<dbReference type="Gene3D" id="3.30.1490.120">
    <property type="entry name" value="RNA polymerase Rpb7-like, N-terminal domain"/>
    <property type="match status" value="1"/>
</dbReference>
<dbReference type="GO" id="GO:0005736">
    <property type="term" value="C:RNA polymerase I complex"/>
    <property type="evidence" value="ECO:0000318"/>
    <property type="project" value="GO_Central"/>
</dbReference>
<keyword evidence="3" id="KW-0240">DNA-directed RNA polymerase</keyword>
<feature type="compositionally biased region" description="Acidic residues" evidence="10">
    <location>
        <begin position="286"/>
        <end position="297"/>
    </location>
</feature>
<dbReference type="PANTHER" id="PTHR12709:SF5">
    <property type="entry name" value="DNA-DIRECTED RNA POLYMERASE I SUBUNIT RPA43"/>
    <property type="match status" value="1"/>
</dbReference>
<dbReference type="OMA" id="CLVVETH"/>
<sequence length="525" mass="59233">MRCRSCMLAVFFITFPIENTTFSSLDVYFTIINEDSNRFPSRMSNFELFGIFKKAAKLTKDPCNGCRTVVSQRHFALSPRYLGRLKKGAMETLVSEIGRYSESLAGVPLAYCNLTLLQQTGNILDDQPFIHFNVSFKAVIFQPSIGSILKCVVNELNMDHVSCLVHNWFNLSLPLRGADAEERLPKGSKVMAKVTKIQAKNGILAIQGTPTEDRFSDLPLVDPLKEELSDDERADTTEMESEIPRKVKHDSGFISDPEESVGLPLESTSGNDGENVGKGKKKREAEDEQKMEEDVTEGEGREVKKKKKKKKDEMMEKEMIDSLGKISIKKESESSPDESYNDVAGNGLIGEQTTEKKKKKKRKSTIESDSPIQESSGVKTEVASAEKLIQDVNRSSKKKKHRERDSEGLDVHTVKEEVESSGEIRIKDEPESDEERTSEKKVKRKKHKREDISHQVSETDGVSEEQNGKQKQLKRKHSDASHRVNGGGDHSERTTQNEVFGTEEDIDVPQIRKKEKKKHIKEEVV</sequence>
<dbReference type="GeneID" id="105446422"/>
<dbReference type="InParanoid" id="A0A7M7HJC3"/>
<protein>
    <recommendedName>
        <fullName evidence="7">DNA-directed RNA polymerase I subunit RPA43</fullName>
    </recommendedName>
    <alternativeName>
        <fullName evidence="9">DNA-directed RNA polymerase I subunit F</fullName>
    </alternativeName>
    <alternativeName>
        <fullName evidence="8">Twist neighbor protein</fullName>
    </alternativeName>
</protein>
<accession>A0A7M7HJC3</accession>
<evidence type="ECO:0000256" key="4">
    <source>
        <dbReference type="ARBA" id="ARBA00022553"/>
    </source>
</evidence>
<feature type="region of interest" description="Disordered" evidence="10">
    <location>
        <begin position="225"/>
        <end position="525"/>
    </location>
</feature>
<evidence type="ECO:0000256" key="8">
    <source>
        <dbReference type="ARBA" id="ARBA00080323"/>
    </source>
</evidence>
<feature type="chain" id="PRO_5029506732" description="DNA-directed RNA polymerase I subunit RPA43" evidence="11">
    <location>
        <begin position="22"/>
        <end position="525"/>
    </location>
</feature>
<dbReference type="KEGG" id="spu:105446422"/>
<organism evidence="12 13">
    <name type="scientific">Strongylocentrotus purpuratus</name>
    <name type="common">Purple sea urchin</name>
    <dbReference type="NCBI Taxonomy" id="7668"/>
    <lineage>
        <taxon>Eukaryota</taxon>
        <taxon>Metazoa</taxon>
        <taxon>Echinodermata</taxon>
        <taxon>Eleutherozoa</taxon>
        <taxon>Echinozoa</taxon>
        <taxon>Echinoidea</taxon>
        <taxon>Euechinoidea</taxon>
        <taxon>Echinacea</taxon>
        <taxon>Camarodonta</taxon>
        <taxon>Echinidea</taxon>
        <taxon>Strongylocentrotidae</taxon>
        <taxon>Strongylocentrotus</taxon>
    </lineage>
</organism>
<comment type="subcellular location">
    <subcellularLocation>
        <location evidence="1">Nucleus</location>
        <location evidence="1">Nucleolus</location>
    </subcellularLocation>
</comment>
<keyword evidence="5" id="KW-0804">Transcription</keyword>
<keyword evidence="4" id="KW-0597">Phosphoprotein</keyword>
<dbReference type="EnsemblMetazoa" id="XM_011683231">
    <property type="protein sequence ID" value="XP_011681533"/>
    <property type="gene ID" value="LOC105446422"/>
</dbReference>
<name>A0A7M7HJC3_STRPU</name>
<evidence type="ECO:0000256" key="11">
    <source>
        <dbReference type="SAM" id="SignalP"/>
    </source>
</evidence>
<evidence type="ECO:0000256" key="6">
    <source>
        <dbReference type="ARBA" id="ARBA00023242"/>
    </source>
</evidence>
<feature type="signal peptide" evidence="11">
    <location>
        <begin position="1"/>
        <end position="21"/>
    </location>
</feature>